<evidence type="ECO:0000256" key="4">
    <source>
        <dbReference type="ARBA" id="ARBA00022475"/>
    </source>
</evidence>
<evidence type="ECO:0000256" key="8">
    <source>
        <dbReference type="SAM" id="Phobius"/>
    </source>
</evidence>
<keyword evidence="5 8" id="KW-0812">Transmembrane</keyword>
<feature type="transmembrane region" description="Helical" evidence="8">
    <location>
        <begin position="39"/>
        <end position="58"/>
    </location>
</feature>
<dbReference type="PANTHER" id="PTHR34702">
    <property type="entry name" value="NA(+)/H(+) ANTIPORTER SUBUNIT F1"/>
    <property type="match status" value="1"/>
</dbReference>
<dbReference type="EMBL" id="CP118246">
    <property type="protein sequence ID" value="WDR02725.1"/>
    <property type="molecule type" value="Genomic_DNA"/>
</dbReference>
<accession>A0ABY7YNT2</accession>
<organism evidence="9 10">
    <name type="scientific">Devosia algicola</name>
    <dbReference type="NCBI Taxonomy" id="3026418"/>
    <lineage>
        <taxon>Bacteria</taxon>
        <taxon>Pseudomonadati</taxon>
        <taxon>Pseudomonadota</taxon>
        <taxon>Alphaproteobacteria</taxon>
        <taxon>Hyphomicrobiales</taxon>
        <taxon>Devosiaceae</taxon>
        <taxon>Devosia</taxon>
    </lineage>
</organism>
<reference evidence="9 10" key="1">
    <citation type="submission" date="2023-02" db="EMBL/GenBank/DDBJ databases">
        <title>Devosia algicola sp. nov., isolated from the phycosphere of marine algae.</title>
        <authorList>
            <person name="Kim J.M."/>
            <person name="Lee J.K."/>
            <person name="Choi B.J."/>
            <person name="Bayburt H."/>
            <person name="Jeon C.O."/>
        </authorList>
    </citation>
    <scope>NUCLEOTIDE SEQUENCE [LARGE SCALE GENOMIC DNA]</scope>
    <source>
        <strain evidence="9 10">G20-9</strain>
    </source>
</reference>
<evidence type="ECO:0000256" key="5">
    <source>
        <dbReference type="ARBA" id="ARBA00022692"/>
    </source>
</evidence>
<protein>
    <submittedName>
        <fullName evidence="9">Cation:proton antiporter</fullName>
    </submittedName>
</protein>
<name>A0ABY7YNT2_9HYPH</name>
<dbReference type="RefSeq" id="WP_282219127.1">
    <property type="nucleotide sequence ID" value="NZ_CP118246.1"/>
</dbReference>
<evidence type="ECO:0000256" key="7">
    <source>
        <dbReference type="ARBA" id="ARBA00023136"/>
    </source>
</evidence>
<dbReference type="Pfam" id="PF04066">
    <property type="entry name" value="MrpF_PhaF"/>
    <property type="match status" value="1"/>
</dbReference>
<keyword evidence="7 8" id="KW-0472">Membrane</keyword>
<evidence type="ECO:0000256" key="2">
    <source>
        <dbReference type="ARBA" id="ARBA00009212"/>
    </source>
</evidence>
<dbReference type="PANTHER" id="PTHR34702:SF1">
    <property type="entry name" value="NA(+)_H(+) ANTIPORTER SUBUNIT F"/>
    <property type="match status" value="1"/>
</dbReference>
<feature type="transmembrane region" description="Helical" evidence="8">
    <location>
        <begin position="64"/>
        <end position="88"/>
    </location>
</feature>
<evidence type="ECO:0000313" key="9">
    <source>
        <dbReference type="EMBL" id="WDR02725.1"/>
    </source>
</evidence>
<dbReference type="Proteomes" id="UP001220530">
    <property type="component" value="Chromosome"/>
</dbReference>
<keyword evidence="3" id="KW-0813">Transport</keyword>
<comment type="subcellular location">
    <subcellularLocation>
        <location evidence="1">Cell membrane</location>
        <topology evidence="1">Multi-pass membrane protein</topology>
    </subcellularLocation>
</comment>
<keyword evidence="4" id="KW-1003">Cell membrane</keyword>
<gene>
    <name evidence="9" type="ORF">PSQ19_00325</name>
</gene>
<evidence type="ECO:0000256" key="3">
    <source>
        <dbReference type="ARBA" id="ARBA00022448"/>
    </source>
</evidence>
<evidence type="ECO:0000256" key="6">
    <source>
        <dbReference type="ARBA" id="ARBA00022989"/>
    </source>
</evidence>
<sequence>MTGVTLIAWASLIALIILGAAMVLGTVRIIIGPSLGDRVLALDLLTNTALGFVATFAIRTGLMLYLDIAIALGLLGFLATLAFARYMLTHAKLEQEP</sequence>
<evidence type="ECO:0000313" key="10">
    <source>
        <dbReference type="Proteomes" id="UP001220530"/>
    </source>
</evidence>
<keyword evidence="6 8" id="KW-1133">Transmembrane helix</keyword>
<keyword evidence="10" id="KW-1185">Reference proteome</keyword>
<evidence type="ECO:0000256" key="1">
    <source>
        <dbReference type="ARBA" id="ARBA00004651"/>
    </source>
</evidence>
<proteinExistence type="inferred from homology"/>
<dbReference type="InterPro" id="IPR007208">
    <property type="entry name" value="MrpF/PhaF-like"/>
</dbReference>
<comment type="similarity">
    <text evidence="2">Belongs to the CPA3 antiporters (TC 2.A.63) subunit F family.</text>
</comment>
<feature type="transmembrane region" description="Helical" evidence="8">
    <location>
        <begin position="6"/>
        <end position="27"/>
    </location>
</feature>
<dbReference type="NCBIfam" id="NF009245">
    <property type="entry name" value="PRK12599.1-4"/>
    <property type="match status" value="1"/>
</dbReference>